<dbReference type="EMBL" id="WMBQ01000001">
    <property type="protein sequence ID" value="MTD94561.1"/>
    <property type="molecule type" value="Genomic_DNA"/>
</dbReference>
<protein>
    <recommendedName>
        <fullName evidence="1">Phasin domain-containing protein</fullName>
    </recommendedName>
</protein>
<dbReference type="Proteomes" id="UP000440694">
    <property type="component" value="Unassembled WGS sequence"/>
</dbReference>
<dbReference type="Pfam" id="PF09361">
    <property type="entry name" value="Phasin_2"/>
    <property type="match status" value="1"/>
</dbReference>
<reference evidence="2 3" key="1">
    <citation type="submission" date="2019-11" db="EMBL/GenBank/DDBJ databases">
        <title>Identification of a novel strain.</title>
        <authorList>
            <person name="Xu Q."/>
            <person name="Wang G."/>
        </authorList>
    </citation>
    <scope>NUCLEOTIDE SEQUENCE [LARGE SCALE GENOMIC DNA]</scope>
    <source>
        <strain evidence="3">xq</strain>
    </source>
</reference>
<evidence type="ECO:0000259" key="1">
    <source>
        <dbReference type="Pfam" id="PF09361"/>
    </source>
</evidence>
<dbReference type="InterPro" id="IPR018968">
    <property type="entry name" value="Phasin"/>
</dbReference>
<feature type="domain" description="Phasin" evidence="1">
    <location>
        <begin position="30"/>
        <end position="120"/>
    </location>
</feature>
<comment type="caution">
    <text evidence="2">The sequence shown here is derived from an EMBL/GenBank/DDBJ whole genome shotgun (WGS) entry which is preliminary data.</text>
</comment>
<name>A0A6I3KPE8_9HYPH</name>
<proteinExistence type="predicted"/>
<evidence type="ECO:0000313" key="3">
    <source>
        <dbReference type="Proteomes" id="UP000440694"/>
    </source>
</evidence>
<keyword evidence="3" id="KW-1185">Reference proteome</keyword>
<dbReference type="AlphaFoldDB" id="A0A6I3KPE8"/>
<evidence type="ECO:0000313" key="2">
    <source>
        <dbReference type="EMBL" id="MTD94561.1"/>
    </source>
</evidence>
<organism evidence="2 3">
    <name type="scientific">Hyphomicrobium album</name>
    <dbReference type="NCBI Taxonomy" id="2665159"/>
    <lineage>
        <taxon>Bacteria</taxon>
        <taxon>Pseudomonadati</taxon>
        <taxon>Pseudomonadota</taxon>
        <taxon>Alphaproteobacteria</taxon>
        <taxon>Hyphomicrobiales</taxon>
        <taxon>Hyphomicrobiaceae</taxon>
        <taxon>Hyphomicrobium</taxon>
    </lineage>
</organism>
<sequence length="123" mass="13986">MSDKPQFEFPEAVRELAERNVEQARSAYNQFIDMARKVQETLSASQGAMTSGAAEMQTQIAKFAEQNIQASFSFASELSRARDLKEYIEIQQRYAQKQMQTFAHQAHVLGRLVSEAAQKVQPR</sequence>
<accession>A0A6I3KPE8</accession>
<gene>
    <name evidence="2" type="ORF">GIW81_09485</name>
</gene>
<dbReference type="RefSeq" id="WP_154738971.1">
    <property type="nucleotide sequence ID" value="NZ_WMBQ01000001.1"/>
</dbReference>